<sequence>MSLKYFYKDLDAVVNNKNILIKLKWLICSHTLHLVFFIRLGQSLAKVPIFGIFFRVLIEYLIRIIYASDISLKAKIGYGLIISHGHDIVIGADVTIGNNCKIFNGVTLGNKDITLPSKDNQPKIGNNVVIATGAKILGPICVGNSSTIGANAVVITDIGDGETAVGIPAKCKEISNIFIY</sequence>
<dbReference type="AlphaFoldDB" id="A0A1C0U900"/>
<organism evidence="6 7">
    <name type="scientific">Photorhabdus australis subsp. thailandensis</name>
    <dbReference type="NCBI Taxonomy" id="2805096"/>
    <lineage>
        <taxon>Bacteria</taxon>
        <taxon>Pseudomonadati</taxon>
        <taxon>Pseudomonadota</taxon>
        <taxon>Gammaproteobacteria</taxon>
        <taxon>Enterobacterales</taxon>
        <taxon>Morganellaceae</taxon>
        <taxon>Photorhabdus</taxon>
    </lineage>
</organism>
<evidence type="ECO:0000256" key="1">
    <source>
        <dbReference type="ARBA" id="ARBA00007274"/>
    </source>
</evidence>
<gene>
    <name evidence="6" type="primary">cysE_1</name>
    <name evidence="6" type="ORF">Ppb6_00306</name>
</gene>
<comment type="caution">
    <text evidence="6">The sequence shown here is derived from an EMBL/GenBank/DDBJ whole genome shotgun (WGS) entry which is preliminary data.</text>
</comment>
<dbReference type="InterPro" id="IPR005881">
    <property type="entry name" value="Ser_O-AcTrfase"/>
</dbReference>
<evidence type="ECO:0000256" key="5">
    <source>
        <dbReference type="PIRNR" id="PIRNR000441"/>
    </source>
</evidence>
<evidence type="ECO:0000256" key="3">
    <source>
        <dbReference type="ARBA" id="ARBA00022737"/>
    </source>
</evidence>
<dbReference type="CDD" id="cd03354">
    <property type="entry name" value="LbH_SAT"/>
    <property type="match status" value="1"/>
</dbReference>
<name>A0A1C0U900_9GAMM</name>
<dbReference type="EMBL" id="LOMY01000015">
    <property type="protein sequence ID" value="OCQ54404.1"/>
    <property type="molecule type" value="Genomic_DNA"/>
</dbReference>
<dbReference type="InterPro" id="IPR045304">
    <property type="entry name" value="LbH_SAT"/>
</dbReference>
<dbReference type="RefSeq" id="WP_065821818.1">
    <property type="nucleotide sequence ID" value="NZ_CAWMQZ010000015.1"/>
</dbReference>
<accession>A0A1C0U900</accession>
<dbReference type="Proteomes" id="UP000093476">
    <property type="component" value="Unassembled WGS sequence"/>
</dbReference>
<protein>
    <recommendedName>
        <fullName evidence="5">Serine acetyltransferase</fullName>
        <ecNumber evidence="5">2.3.1.30</ecNumber>
    </recommendedName>
</protein>
<proteinExistence type="inferred from homology"/>
<dbReference type="GO" id="GO:0005737">
    <property type="term" value="C:cytoplasm"/>
    <property type="evidence" value="ECO:0007669"/>
    <property type="project" value="InterPro"/>
</dbReference>
<comment type="catalytic activity">
    <reaction evidence="5">
        <text>L-serine + acetyl-CoA = O-acetyl-L-serine + CoA</text>
        <dbReference type="Rhea" id="RHEA:24560"/>
        <dbReference type="ChEBI" id="CHEBI:33384"/>
        <dbReference type="ChEBI" id="CHEBI:57287"/>
        <dbReference type="ChEBI" id="CHEBI:57288"/>
        <dbReference type="ChEBI" id="CHEBI:58340"/>
        <dbReference type="EC" id="2.3.1.30"/>
    </reaction>
</comment>
<dbReference type="PIRSF" id="PIRSF000441">
    <property type="entry name" value="CysE"/>
    <property type="match status" value="1"/>
</dbReference>
<keyword evidence="2 5" id="KW-0808">Transferase</keyword>
<dbReference type="SUPFAM" id="SSF51161">
    <property type="entry name" value="Trimeric LpxA-like enzymes"/>
    <property type="match status" value="1"/>
</dbReference>
<dbReference type="PATRIC" id="fig|286156.4.peg.368"/>
<evidence type="ECO:0000313" key="7">
    <source>
        <dbReference type="Proteomes" id="UP000093476"/>
    </source>
</evidence>
<dbReference type="InterPro" id="IPR018357">
    <property type="entry name" value="Hexapep_transf_CS"/>
</dbReference>
<comment type="similarity">
    <text evidence="1 5">Belongs to the transferase hexapeptide repeat family.</text>
</comment>
<keyword evidence="4 5" id="KW-0012">Acyltransferase</keyword>
<dbReference type="Gene3D" id="2.160.10.10">
    <property type="entry name" value="Hexapeptide repeat proteins"/>
    <property type="match status" value="1"/>
</dbReference>
<dbReference type="GO" id="GO:0009001">
    <property type="term" value="F:serine O-acetyltransferase activity"/>
    <property type="evidence" value="ECO:0007669"/>
    <property type="project" value="UniProtKB-EC"/>
</dbReference>
<dbReference type="InterPro" id="IPR001451">
    <property type="entry name" value="Hexapep"/>
</dbReference>
<dbReference type="Pfam" id="PF00132">
    <property type="entry name" value="Hexapep"/>
    <property type="match status" value="1"/>
</dbReference>
<dbReference type="InterPro" id="IPR011004">
    <property type="entry name" value="Trimer_LpxA-like_sf"/>
</dbReference>
<dbReference type="PANTHER" id="PTHR42811">
    <property type="entry name" value="SERINE ACETYLTRANSFERASE"/>
    <property type="match status" value="1"/>
</dbReference>
<dbReference type="PROSITE" id="PS00101">
    <property type="entry name" value="HEXAPEP_TRANSFERASES"/>
    <property type="match status" value="1"/>
</dbReference>
<keyword evidence="7" id="KW-1185">Reference proteome</keyword>
<evidence type="ECO:0000313" key="6">
    <source>
        <dbReference type="EMBL" id="OCQ54404.1"/>
    </source>
</evidence>
<reference evidence="6 7" key="1">
    <citation type="submission" date="2015-12" db="EMBL/GenBank/DDBJ databases">
        <title>Genome comparisons provide insights into the role of secondary metabolites in the pathogenic phase of the Photorhabdus life cycle.</title>
        <authorList>
            <person name="Tobias N.J."/>
            <person name="Mishra B."/>
            <person name="Gupta D.K."/>
            <person name="Thines M."/>
            <person name="Stinear T.P."/>
            <person name="Bode H.B."/>
        </authorList>
    </citation>
    <scope>NUCLEOTIDE SEQUENCE [LARGE SCALE GENOMIC DNA]</scope>
    <source>
        <strain evidence="6 7">PB68.1</strain>
    </source>
</reference>
<evidence type="ECO:0000256" key="4">
    <source>
        <dbReference type="ARBA" id="ARBA00023315"/>
    </source>
</evidence>
<dbReference type="EC" id="2.3.1.30" evidence="5"/>
<keyword evidence="3" id="KW-0677">Repeat</keyword>
<evidence type="ECO:0000256" key="2">
    <source>
        <dbReference type="ARBA" id="ARBA00022679"/>
    </source>
</evidence>
<dbReference type="STRING" id="286156.Ppb6_00306"/>
<dbReference type="GO" id="GO:0006535">
    <property type="term" value="P:cysteine biosynthetic process from serine"/>
    <property type="evidence" value="ECO:0007669"/>
    <property type="project" value="InterPro"/>
</dbReference>